<accession>A0A1H8KNG6</accession>
<reference evidence="3" key="1">
    <citation type="submission" date="2016-10" db="EMBL/GenBank/DDBJ databases">
        <authorList>
            <person name="Varghese N."/>
            <person name="Submissions S."/>
        </authorList>
    </citation>
    <scope>NUCLEOTIDE SEQUENCE [LARGE SCALE GENOMIC DNA]</scope>
    <source>
        <strain evidence="3">B48,IBRC-M 10115,DSM 25386,CECT 8001</strain>
    </source>
</reference>
<dbReference type="Gene3D" id="3.30.460.10">
    <property type="entry name" value="Beta Polymerase, domain 2"/>
    <property type="match status" value="1"/>
</dbReference>
<name>A0A1H8KNG6_9BACI</name>
<dbReference type="PANTHER" id="PTHR43852:SF2">
    <property type="entry name" value="PROTEIN ADENYLYLTRANSFERASE MNTA"/>
    <property type="match status" value="1"/>
</dbReference>
<dbReference type="SUPFAM" id="SSF81301">
    <property type="entry name" value="Nucleotidyltransferase"/>
    <property type="match status" value="1"/>
</dbReference>
<evidence type="ECO:0000313" key="2">
    <source>
        <dbReference type="EMBL" id="SEN94211.1"/>
    </source>
</evidence>
<protein>
    <submittedName>
        <fullName evidence="2">Predicted nucleotidyltransferase</fullName>
    </submittedName>
</protein>
<evidence type="ECO:0000259" key="1">
    <source>
        <dbReference type="Pfam" id="PF18765"/>
    </source>
</evidence>
<dbReference type="EMBL" id="FOBW01000029">
    <property type="protein sequence ID" value="SEN94211.1"/>
    <property type="molecule type" value="Genomic_DNA"/>
</dbReference>
<dbReference type="AlphaFoldDB" id="A0A1H8KNG6"/>
<dbReference type="CDD" id="cd05403">
    <property type="entry name" value="NT_KNTase_like"/>
    <property type="match status" value="1"/>
</dbReference>
<feature type="domain" description="Polymerase beta nucleotidyltransferase" evidence="1">
    <location>
        <begin position="8"/>
        <end position="98"/>
    </location>
</feature>
<dbReference type="GO" id="GO:0016740">
    <property type="term" value="F:transferase activity"/>
    <property type="evidence" value="ECO:0007669"/>
    <property type="project" value="UniProtKB-KW"/>
</dbReference>
<dbReference type="Proteomes" id="UP000198553">
    <property type="component" value="Unassembled WGS sequence"/>
</dbReference>
<dbReference type="Pfam" id="PF18765">
    <property type="entry name" value="Polbeta"/>
    <property type="match status" value="1"/>
</dbReference>
<sequence>MSEKLEQMIIDALSKTASPFIIYLFGSYVKRTEHPDSDIDIAFLSKDKKLDKYELFLLSQDIASKLNRDVDLIDLNQASTVFQAQVISTGKVIYNKDDREKSRFEMKILKMYAKLNEERAPILDKINESGSIHS</sequence>
<dbReference type="NCBIfam" id="NF047752">
    <property type="entry name" value="MntA_antitoxin"/>
    <property type="match status" value="1"/>
</dbReference>
<dbReference type="InterPro" id="IPR052930">
    <property type="entry name" value="TA_antitoxin_MntA"/>
</dbReference>
<dbReference type="STRING" id="930146.SAMN05192533_12910"/>
<dbReference type="PANTHER" id="PTHR43852">
    <property type="entry name" value="NUCLEOTIDYLTRANSFERASE"/>
    <property type="match status" value="1"/>
</dbReference>
<gene>
    <name evidence="2" type="ORF">SAMN05192533_12910</name>
</gene>
<keyword evidence="2" id="KW-0808">Transferase</keyword>
<keyword evidence="3" id="KW-1185">Reference proteome</keyword>
<evidence type="ECO:0000313" key="3">
    <source>
        <dbReference type="Proteomes" id="UP000198553"/>
    </source>
</evidence>
<dbReference type="InterPro" id="IPR041633">
    <property type="entry name" value="Polbeta"/>
</dbReference>
<organism evidence="2 3">
    <name type="scientific">Mesobacillus persicus</name>
    <dbReference type="NCBI Taxonomy" id="930146"/>
    <lineage>
        <taxon>Bacteria</taxon>
        <taxon>Bacillati</taxon>
        <taxon>Bacillota</taxon>
        <taxon>Bacilli</taxon>
        <taxon>Bacillales</taxon>
        <taxon>Bacillaceae</taxon>
        <taxon>Mesobacillus</taxon>
    </lineage>
</organism>
<proteinExistence type="predicted"/>
<dbReference type="InterPro" id="IPR043519">
    <property type="entry name" value="NT_sf"/>
</dbReference>